<dbReference type="Proteomes" id="UP000736335">
    <property type="component" value="Unassembled WGS sequence"/>
</dbReference>
<accession>A0A9P6HN08</accession>
<gene>
    <name evidence="7" type="ORF">BJ322DRAFT_979385</name>
</gene>
<dbReference type="GO" id="GO:0003735">
    <property type="term" value="F:structural constituent of ribosome"/>
    <property type="evidence" value="ECO:0007669"/>
    <property type="project" value="InterPro"/>
</dbReference>
<sequence>QLPYSIQRNSRGSIPVYTDVRNAGTRYLVLIRNVEGNVNALANDIKASLFPHGSPEAERLKLDIVRQRHIVLRGGKWKHRVMGWLKDKGF</sequence>
<evidence type="ECO:0000256" key="5">
    <source>
        <dbReference type="ARBA" id="ARBA00023274"/>
    </source>
</evidence>
<evidence type="ECO:0000256" key="4">
    <source>
        <dbReference type="ARBA" id="ARBA00023128"/>
    </source>
</evidence>
<keyword evidence="4" id="KW-0496">Mitochondrion</keyword>
<feature type="non-terminal residue" evidence="7">
    <location>
        <position position="1"/>
    </location>
</feature>
<evidence type="ECO:0000313" key="7">
    <source>
        <dbReference type="EMBL" id="KAF9789845.1"/>
    </source>
</evidence>
<evidence type="ECO:0000256" key="6">
    <source>
        <dbReference type="ARBA" id="ARBA00035191"/>
    </source>
</evidence>
<evidence type="ECO:0000256" key="3">
    <source>
        <dbReference type="ARBA" id="ARBA00022980"/>
    </source>
</evidence>
<comment type="subcellular location">
    <subcellularLocation>
        <location evidence="1">Mitochondrion</location>
    </subcellularLocation>
</comment>
<dbReference type="EMBL" id="WIUZ02000003">
    <property type="protein sequence ID" value="KAF9789845.1"/>
    <property type="molecule type" value="Genomic_DNA"/>
</dbReference>
<reference evidence="7" key="1">
    <citation type="journal article" date="2020" name="Nat. Commun.">
        <title>Large-scale genome sequencing of mycorrhizal fungi provides insights into the early evolution of symbiotic traits.</title>
        <authorList>
            <person name="Miyauchi S."/>
            <person name="Kiss E."/>
            <person name="Kuo A."/>
            <person name="Drula E."/>
            <person name="Kohler A."/>
            <person name="Sanchez-Garcia M."/>
            <person name="Morin E."/>
            <person name="Andreopoulos B."/>
            <person name="Barry K.W."/>
            <person name="Bonito G."/>
            <person name="Buee M."/>
            <person name="Carver A."/>
            <person name="Chen C."/>
            <person name="Cichocki N."/>
            <person name="Clum A."/>
            <person name="Culley D."/>
            <person name="Crous P.W."/>
            <person name="Fauchery L."/>
            <person name="Girlanda M."/>
            <person name="Hayes R.D."/>
            <person name="Keri Z."/>
            <person name="LaButti K."/>
            <person name="Lipzen A."/>
            <person name="Lombard V."/>
            <person name="Magnuson J."/>
            <person name="Maillard F."/>
            <person name="Murat C."/>
            <person name="Nolan M."/>
            <person name="Ohm R.A."/>
            <person name="Pangilinan J."/>
            <person name="Pereira M.F."/>
            <person name="Perotto S."/>
            <person name="Peter M."/>
            <person name="Pfister S."/>
            <person name="Riley R."/>
            <person name="Sitrit Y."/>
            <person name="Stielow J.B."/>
            <person name="Szollosi G."/>
            <person name="Zifcakova L."/>
            <person name="Stursova M."/>
            <person name="Spatafora J.W."/>
            <person name="Tedersoo L."/>
            <person name="Vaario L.M."/>
            <person name="Yamada A."/>
            <person name="Yan M."/>
            <person name="Wang P."/>
            <person name="Xu J."/>
            <person name="Bruns T."/>
            <person name="Baldrian P."/>
            <person name="Vilgalys R."/>
            <person name="Dunand C."/>
            <person name="Henrissat B."/>
            <person name="Grigoriev I.V."/>
            <person name="Hibbett D."/>
            <person name="Nagy L.G."/>
            <person name="Martin F.M."/>
        </authorList>
    </citation>
    <scope>NUCLEOTIDE SEQUENCE</scope>
    <source>
        <strain evidence="7">UH-Tt-Lm1</strain>
    </source>
</reference>
<evidence type="ECO:0000313" key="8">
    <source>
        <dbReference type="Proteomes" id="UP000736335"/>
    </source>
</evidence>
<keyword evidence="5" id="KW-0687">Ribonucleoprotein</keyword>
<dbReference type="OrthoDB" id="19439at2759"/>
<dbReference type="InterPro" id="IPR007740">
    <property type="entry name" value="Ribosomal_mL49"/>
</dbReference>
<comment type="similarity">
    <text evidence="2">Belongs to the mitochondrion-specific ribosomal protein mL49 family.</text>
</comment>
<dbReference type="PANTHER" id="PTHR13477:SF0">
    <property type="entry name" value="LARGE RIBOSOMAL SUBUNIT PROTEIN ML49"/>
    <property type="match status" value="1"/>
</dbReference>
<dbReference type="Pfam" id="PF05046">
    <property type="entry name" value="Img2"/>
    <property type="match status" value="1"/>
</dbReference>
<comment type="caution">
    <text evidence="7">The sequence shown here is derived from an EMBL/GenBank/DDBJ whole genome shotgun (WGS) entry which is preliminary data.</text>
</comment>
<protein>
    <recommendedName>
        <fullName evidence="6">Large ribosomal subunit protein mL49</fullName>
    </recommendedName>
</protein>
<evidence type="ECO:0000256" key="2">
    <source>
        <dbReference type="ARBA" id="ARBA00005677"/>
    </source>
</evidence>
<feature type="non-terminal residue" evidence="7">
    <location>
        <position position="90"/>
    </location>
</feature>
<dbReference type="PANTHER" id="PTHR13477">
    <property type="entry name" value="MITOCHONDRIAL 39S RIBOSOMAL PROTEIN L49"/>
    <property type="match status" value="1"/>
</dbReference>
<reference evidence="7" key="2">
    <citation type="submission" date="2020-11" db="EMBL/GenBank/DDBJ databases">
        <authorList>
            <consortium name="DOE Joint Genome Institute"/>
            <person name="Kuo A."/>
            <person name="Miyauchi S."/>
            <person name="Kiss E."/>
            <person name="Drula E."/>
            <person name="Kohler A."/>
            <person name="Sanchez-Garcia M."/>
            <person name="Andreopoulos B."/>
            <person name="Barry K.W."/>
            <person name="Bonito G."/>
            <person name="Buee M."/>
            <person name="Carver A."/>
            <person name="Chen C."/>
            <person name="Cichocki N."/>
            <person name="Clum A."/>
            <person name="Culley D."/>
            <person name="Crous P.W."/>
            <person name="Fauchery L."/>
            <person name="Girlanda M."/>
            <person name="Hayes R."/>
            <person name="Keri Z."/>
            <person name="Labutti K."/>
            <person name="Lipzen A."/>
            <person name="Lombard V."/>
            <person name="Magnuson J."/>
            <person name="Maillard F."/>
            <person name="Morin E."/>
            <person name="Murat C."/>
            <person name="Nolan M."/>
            <person name="Ohm R."/>
            <person name="Pangilinan J."/>
            <person name="Pereira M."/>
            <person name="Perotto S."/>
            <person name="Peter M."/>
            <person name="Riley R."/>
            <person name="Sitrit Y."/>
            <person name="Stielow B."/>
            <person name="Szollosi G."/>
            <person name="Zifcakova L."/>
            <person name="Stursova M."/>
            <person name="Spatafora J.W."/>
            <person name="Tedersoo L."/>
            <person name="Vaario L.-M."/>
            <person name="Yamada A."/>
            <person name="Yan M."/>
            <person name="Wang P."/>
            <person name="Xu J."/>
            <person name="Bruns T."/>
            <person name="Baldrian P."/>
            <person name="Vilgalys R."/>
            <person name="Henrissat B."/>
            <person name="Grigoriev I.V."/>
            <person name="Hibbett D."/>
            <person name="Nagy L.G."/>
            <person name="Martin F.M."/>
        </authorList>
    </citation>
    <scope>NUCLEOTIDE SEQUENCE</scope>
    <source>
        <strain evidence="7">UH-Tt-Lm1</strain>
    </source>
</reference>
<name>A0A9P6HN08_9AGAM</name>
<dbReference type="Gene3D" id="3.30.780.10">
    <property type="entry name" value="SUI1-like domain"/>
    <property type="match status" value="1"/>
</dbReference>
<dbReference type="GO" id="GO:0006412">
    <property type="term" value="P:translation"/>
    <property type="evidence" value="ECO:0007669"/>
    <property type="project" value="InterPro"/>
</dbReference>
<keyword evidence="3" id="KW-0689">Ribosomal protein</keyword>
<dbReference type="AlphaFoldDB" id="A0A9P6HN08"/>
<organism evidence="7 8">
    <name type="scientific">Thelephora terrestris</name>
    <dbReference type="NCBI Taxonomy" id="56493"/>
    <lineage>
        <taxon>Eukaryota</taxon>
        <taxon>Fungi</taxon>
        <taxon>Dikarya</taxon>
        <taxon>Basidiomycota</taxon>
        <taxon>Agaricomycotina</taxon>
        <taxon>Agaricomycetes</taxon>
        <taxon>Thelephorales</taxon>
        <taxon>Thelephoraceae</taxon>
        <taxon>Thelephora</taxon>
    </lineage>
</organism>
<evidence type="ECO:0000256" key="1">
    <source>
        <dbReference type="ARBA" id="ARBA00004173"/>
    </source>
</evidence>
<keyword evidence="8" id="KW-1185">Reference proteome</keyword>
<dbReference type="GO" id="GO:0005762">
    <property type="term" value="C:mitochondrial large ribosomal subunit"/>
    <property type="evidence" value="ECO:0007669"/>
    <property type="project" value="TreeGrafter"/>
</dbReference>
<proteinExistence type="inferred from homology"/>